<reference evidence="2 3" key="1">
    <citation type="journal article" date="2015" name="Genome Biol. Evol.">
        <title>Comparative Genomics of a Bacterivorous Green Alga Reveals Evolutionary Causalities and Consequences of Phago-Mixotrophic Mode of Nutrition.</title>
        <authorList>
            <person name="Burns J.A."/>
            <person name="Paasch A."/>
            <person name="Narechania A."/>
            <person name="Kim E."/>
        </authorList>
    </citation>
    <scope>NUCLEOTIDE SEQUENCE [LARGE SCALE GENOMIC DNA]</scope>
    <source>
        <strain evidence="2 3">PLY_AMNH</strain>
    </source>
</reference>
<dbReference type="AlphaFoldDB" id="A0AAE0CFI2"/>
<sequence>MLALGAASRRGCQGDHTHTAACFRSEIPNRQQAGILEYSRCRFFFDGKGNYIEKEMRDVQRKENGKENTVHTWPNSLFVSG</sequence>
<feature type="region of interest" description="Disordered" evidence="1">
    <location>
        <begin position="62"/>
        <end position="81"/>
    </location>
</feature>
<name>A0AAE0CFI2_9CHLO</name>
<protein>
    <submittedName>
        <fullName evidence="2">Uncharacterized protein</fullName>
    </submittedName>
</protein>
<dbReference type="Proteomes" id="UP001190700">
    <property type="component" value="Unassembled WGS sequence"/>
</dbReference>
<feature type="compositionally biased region" description="Polar residues" evidence="1">
    <location>
        <begin position="70"/>
        <end position="81"/>
    </location>
</feature>
<accession>A0AAE0CFI2</accession>
<comment type="caution">
    <text evidence="2">The sequence shown here is derived from an EMBL/GenBank/DDBJ whole genome shotgun (WGS) entry which is preliminary data.</text>
</comment>
<gene>
    <name evidence="2" type="ORF">CYMTET_37533</name>
</gene>
<evidence type="ECO:0000313" key="2">
    <source>
        <dbReference type="EMBL" id="KAK3253205.1"/>
    </source>
</evidence>
<keyword evidence="3" id="KW-1185">Reference proteome</keyword>
<evidence type="ECO:0000256" key="1">
    <source>
        <dbReference type="SAM" id="MobiDB-lite"/>
    </source>
</evidence>
<organism evidence="2 3">
    <name type="scientific">Cymbomonas tetramitiformis</name>
    <dbReference type="NCBI Taxonomy" id="36881"/>
    <lineage>
        <taxon>Eukaryota</taxon>
        <taxon>Viridiplantae</taxon>
        <taxon>Chlorophyta</taxon>
        <taxon>Pyramimonadophyceae</taxon>
        <taxon>Pyramimonadales</taxon>
        <taxon>Pyramimonadaceae</taxon>
        <taxon>Cymbomonas</taxon>
    </lineage>
</organism>
<evidence type="ECO:0000313" key="3">
    <source>
        <dbReference type="Proteomes" id="UP001190700"/>
    </source>
</evidence>
<proteinExistence type="predicted"/>
<dbReference type="EMBL" id="LGRX02024958">
    <property type="protein sequence ID" value="KAK3253205.1"/>
    <property type="molecule type" value="Genomic_DNA"/>
</dbReference>